<name>A0A0H5GA92_9BASI</name>
<dbReference type="AlphaFoldDB" id="A0A0H5GA92"/>
<dbReference type="EMBL" id="LN868512">
    <property type="protein sequence ID" value="CRX79259.1"/>
    <property type="molecule type" value="Genomic_DNA"/>
</dbReference>
<organism evidence="1">
    <name type="scientific">Leucosporidium scottii</name>
    <dbReference type="NCBI Taxonomy" id="5278"/>
    <lineage>
        <taxon>Eukaryota</taxon>
        <taxon>Fungi</taxon>
        <taxon>Dikarya</taxon>
        <taxon>Basidiomycota</taxon>
        <taxon>Pucciniomycotina</taxon>
        <taxon>Microbotryomycetes</taxon>
        <taxon>Leucosporidiales</taxon>
        <taxon>Leucosporidium</taxon>
    </lineage>
</organism>
<accession>A0A0H5GA92</accession>
<protein>
    <submittedName>
        <fullName evidence="1">Uncharacterized protein</fullName>
    </submittedName>
</protein>
<dbReference type="SUPFAM" id="SSF52047">
    <property type="entry name" value="RNI-like"/>
    <property type="match status" value="1"/>
</dbReference>
<reference evidence="1" key="1">
    <citation type="submission" date="2015-06" db="EMBL/GenBank/DDBJ databases">
        <title>Genetic Architecture Underlying Mating-Type Determination in the Yeast Leucosporidium scottii and the Evolution of Mating Systems in Basidiomycetes.</title>
        <authorList>
            <person name="Maia T.M."/>
            <person name="Lopes S."/>
            <person name="Almeida J.M.G.C.F."/>
            <person name="Rosa L.H."/>
            <person name="Sampaio J.P."/>
            <person name="Goncalves P."/>
            <person name="Coelho M.A."/>
        </authorList>
    </citation>
    <scope>NUCLEOTIDE SEQUENCE</scope>
</reference>
<evidence type="ECO:0000313" key="1">
    <source>
        <dbReference type="EMBL" id="CRX79259.1"/>
    </source>
</evidence>
<proteinExistence type="predicted"/>
<sequence length="431" mass="48418">MHEAVADSLSYLLRSAEALPLPFLPSPRRLAMAVNQDLPPELIYRILSLAWETDQPGGCSPALLAASRVAQAWTGPAEALLPLDVDLQQSYDHVTGYVAALERLGRRPIIHRLALHGTLYETRETIERIADQVAGVDRLCFPGHESLDVEMVTVEFLHRALSCSNLSPPLLTAPTSPGLQVKSLTIERQLHDPFRVETSKPHHVAELPLVHLSLNHRSIIPVALLAPLITSAINLTHLSVAWTLEERYPFFRSDSIDPWVKLAPRLRKLDLIYCPFLDSDHVLEATTASLRFLSACTALETFTVSLDPDYNDRLADFLECIPGKLIVLRTSSDFVRHRPFEFARDSLRRGLGSSALVELQRRELLDPTELDKLGAGGKWWRDECAERGIEILDGRHSIPGKPRQLQICPTDLKLSFCFDSDFPQEWRAIRH</sequence>